<dbReference type="RefSeq" id="XP_045566397.1">
    <property type="nucleotide sequence ID" value="XM_045710441.1"/>
</dbReference>
<feature type="compositionally biased region" description="Low complexity" evidence="1">
    <location>
        <begin position="253"/>
        <end position="265"/>
    </location>
</feature>
<dbReference type="Proteomes" id="UP001652741">
    <property type="component" value="Chromosome ssa28"/>
</dbReference>
<evidence type="ECO:0000256" key="1">
    <source>
        <dbReference type="SAM" id="MobiDB-lite"/>
    </source>
</evidence>
<organism evidence="2 3">
    <name type="scientific">Salmo salar</name>
    <name type="common">Atlantic salmon</name>
    <dbReference type="NCBI Taxonomy" id="8030"/>
    <lineage>
        <taxon>Eukaryota</taxon>
        <taxon>Metazoa</taxon>
        <taxon>Chordata</taxon>
        <taxon>Craniata</taxon>
        <taxon>Vertebrata</taxon>
        <taxon>Euteleostomi</taxon>
        <taxon>Actinopterygii</taxon>
        <taxon>Neopterygii</taxon>
        <taxon>Teleostei</taxon>
        <taxon>Protacanthopterygii</taxon>
        <taxon>Salmoniformes</taxon>
        <taxon>Salmonidae</taxon>
        <taxon>Salmoninae</taxon>
        <taxon>Salmo</taxon>
    </lineage>
</organism>
<feature type="compositionally biased region" description="Acidic residues" evidence="1">
    <location>
        <begin position="182"/>
        <end position="204"/>
    </location>
</feature>
<protein>
    <submittedName>
        <fullName evidence="3">Uncharacterized protein</fullName>
    </submittedName>
</protein>
<dbReference type="GeneID" id="123731476"/>
<proteinExistence type="predicted"/>
<evidence type="ECO:0000313" key="3">
    <source>
        <dbReference type="RefSeq" id="XP_045566397.1"/>
    </source>
</evidence>
<reference evidence="3" key="1">
    <citation type="submission" date="2025-08" db="UniProtKB">
        <authorList>
            <consortium name="RefSeq"/>
        </authorList>
    </citation>
    <scope>IDENTIFICATION</scope>
</reference>
<accession>A0ABM3E5P0</accession>
<feature type="compositionally biased region" description="Basic and acidic residues" evidence="1">
    <location>
        <begin position="287"/>
        <end position="300"/>
    </location>
</feature>
<feature type="compositionally biased region" description="Basic and acidic residues" evidence="1">
    <location>
        <begin position="321"/>
        <end position="340"/>
    </location>
</feature>
<name>A0ABM3E5P0_SALSA</name>
<sequence>MAAEMEAERLHGPRMHRLCLWRKNIHGLSCRLLCCCCSCVGGEDKELIPGQSQRGQSGERDTQLEWTCLGDDQGISGEGEASAIHITVEDLGLANPSFTLTKEEVAPVQMFSTFSPSSNSVSAVRRALKKKRMLKPLSSLPLQLGGDQPGGDQPGGKQTKRRSPASEEEPGANQRRNITGEGEQDEAMEEQEKEVEVAEEEDSILFDTPGGSGTGSLLTPPVINLIPPTPSDVLDEDQFFDDIISDEESVAHTSGTGSDGSSNTAGHREEEEEEERMEDLDQEPEEEGNKRDAETQERQVVDGSKGYLGESDQEVLLHAPVPEREGEVRVKAAEEKERPKPSFLRSAYQVDPLPEYPRKRSFNSSVNLPLFTEHNLGE</sequence>
<keyword evidence="2" id="KW-1185">Reference proteome</keyword>
<evidence type="ECO:0000313" key="2">
    <source>
        <dbReference type="Proteomes" id="UP001652741"/>
    </source>
</evidence>
<feature type="compositionally biased region" description="Acidic residues" evidence="1">
    <location>
        <begin position="233"/>
        <end position="248"/>
    </location>
</feature>
<feature type="compositionally biased region" description="Acidic residues" evidence="1">
    <location>
        <begin position="270"/>
        <end position="286"/>
    </location>
</feature>
<feature type="region of interest" description="Disordered" evidence="1">
    <location>
        <begin position="137"/>
        <end position="346"/>
    </location>
</feature>
<gene>
    <name evidence="3" type="primary">LOC123731476</name>
</gene>